<evidence type="ECO:0000313" key="6">
    <source>
        <dbReference type="Proteomes" id="UP000828390"/>
    </source>
</evidence>
<dbReference type="PROSITE" id="PS50207">
    <property type="entry name" value="CASPASE_P10"/>
    <property type="match status" value="1"/>
</dbReference>
<accession>A0A9D4LTL0</accession>
<dbReference type="Pfam" id="PF00656">
    <property type="entry name" value="Peptidase_C14"/>
    <property type="match status" value="1"/>
</dbReference>
<dbReference type="EMBL" id="JAIWYP010000002">
    <property type="protein sequence ID" value="KAH3863553.1"/>
    <property type="molecule type" value="Genomic_DNA"/>
</dbReference>
<dbReference type="Gene3D" id="3.40.50.1460">
    <property type="match status" value="1"/>
</dbReference>
<dbReference type="InterPro" id="IPR052039">
    <property type="entry name" value="Caspase-related_regulators"/>
</dbReference>
<dbReference type="PROSITE" id="PS01121">
    <property type="entry name" value="CASPASE_HIS"/>
    <property type="match status" value="1"/>
</dbReference>
<evidence type="ECO:0000256" key="1">
    <source>
        <dbReference type="ARBA" id="ARBA00010134"/>
    </source>
</evidence>
<evidence type="ECO:0000256" key="2">
    <source>
        <dbReference type="RuleBase" id="RU003971"/>
    </source>
</evidence>
<dbReference type="AlphaFoldDB" id="A0A9D4LTL0"/>
<dbReference type="InterPro" id="IPR002138">
    <property type="entry name" value="Pept_C14_p10"/>
</dbReference>
<dbReference type="CDD" id="cd00032">
    <property type="entry name" value="CASc"/>
    <property type="match status" value="1"/>
</dbReference>
<dbReference type="GO" id="GO:0004197">
    <property type="term" value="F:cysteine-type endopeptidase activity"/>
    <property type="evidence" value="ECO:0007669"/>
    <property type="project" value="InterPro"/>
</dbReference>
<proteinExistence type="inferred from homology"/>
<organism evidence="5 6">
    <name type="scientific">Dreissena polymorpha</name>
    <name type="common">Zebra mussel</name>
    <name type="synonym">Mytilus polymorpha</name>
    <dbReference type="NCBI Taxonomy" id="45954"/>
    <lineage>
        <taxon>Eukaryota</taxon>
        <taxon>Metazoa</taxon>
        <taxon>Spiralia</taxon>
        <taxon>Lophotrochozoa</taxon>
        <taxon>Mollusca</taxon>
        <taxon>Bivalvia</taxon>
        <taxon>Autobranchia</taxon>
        <taxon>Heteroconchia</taxon>
        <taxon>Euheterodonta</taxon>
        <taxon>Imparidentia</taxon>
        <taxon>Neoheterodontei</taxon>
        <taxon>Myida</taxon>
        <taxon>Dreissenoidea</taxon>
        <taxon>Dreissenidae</taxon>
        <taxon>Dreissena</taxon>
    </lineage>
</organism>
<dbReference type="InterPro" id="IPR029030">
    <property type="entry name" value="Caspase-like_dom_sf"/>
</dbReference>
<dbReference type="SUPFAM" id="SSF52129">
    <property type="entry name" value="Caspase-like"/>
    <property type="match status" value="1"/>
</dbReference>
<comment type="similarity">
    <text evidence="1 2">Belongs to the peptidase C14A family.</text>
</comment>
<dbReference type="InterPro" id="IPR016129">
    <property type="entry name" value="Caspase_his_AS"/>
</dbReference>
<feature type="domain" description="Caspase family p20" evidence="4">
    <location>
        <begin position="52"/>
        <end position="188"/>
    </location>
</feature>
<reference evidence="5" key="2">
    <citation type="submission" date="2020-11" db="EMBL/GenBank/DDBJ databases">
        <authorList>
            <person name="McCartney M.A."/>
            <person name="Auch B."/>
            <person name="Kono T."/>
            <person name="Mallez S."/>
            <person name="Becker A."/>
            <person name="Gohl D.M."/>
            <person name="Silverstein K.A.T."/>
            <person name="Koren S."/>
            <person name="Bechman K.B."/>
            <person name="Herman A."/>
            <person name="Abrahante J.E."/>
            <person name="Garbe J."/>
        </authorList>
    </citation>
    <scope>NUCLEOTIDE SEQUENCE</scope>
    <source>
        <strain evidence="5">Duluth1</strain>
        <tissue evidence="5">Whole animal</tissue>
    </source>
</reference>
<evidence type="ECO:0000259" key="3">
    <source>
        <dbReference type="PROSITE" id="PS50207"/>
    </source>
</evidence>
<sequence length="307" mass="35017">MDAGSDDSDKPVSHQGSIFKRLTSPFQNLFKREKLPSISWDPSDIYDFTHTNRGLMIIINNEHFKSHGPRPGTDVDVENLKSTFTDLGFDMQIHHNKTYKEMMKIFKSAAKRDHSQSDCFACIVLSHGDEVRMIDKHRPDQLERLDVIYATDGIMFTKDIIQQFSDLKVPSLANKPRLFFVQACRGSSLDSGVPLPVGDLDMPDGEMPRVEVSPCPLYKDSLIMYATPPGYYAFRRPDTGSWFVRALCKVFSDQSPRKRSLNQLLTAVIKLVAQEYESQSANWNISKKKQTPCFQSMLTKDIYFKGN</sequence>
<protein>
    <submittedName>
        <fullName evidence="5">Uncharacterized protein</fullName>
    </submittedName>
</protein>
<dbReference type="PANTHER" id="PTHR22576">
    <property type="entry name" value="MUCOSA ASSOCIATED LYMPHOID TISSUE LYMPHOMA TRANSLOCATION PROTEIN 1/PARACASPASE"/>
    <property type="match status" value="1"/>
</dbReference>
<evidence type="ECO:0000313" key="5">
    <source>
        <dbReference type="EMBL" id="KAH3863553.1"/>
    </source>
</evidence>
<keyword evidence="6" id="KW-1185">Reference proteome</keyword>
<dbReference type="PROSITE" id="PS50208">
    <property type="entry name" value="CASPASE_P20"/>
    <property type="match status" value="1"/>
</dbReference>
<evidence type="ECO:0000259" key="4">
    <source>
        <dbReference type="PROSITE" id="PS50208"/>
    </source>
</evidence>
<dbReference type="PRINTS" id="PR00376">
    <property type="entry name" value="IL1BCENZYME"/>
</dbReference>
<gene>
    <name evidence="5" type="ORF">DPMN_026543</name>
</gene>
<dbReference type="InterPro" id="IPR001309">
    <property type="entry name" value="Pept_C14_p20"/>
</dbReference>
<dbReference type="InterPro" id="IPR015917">
    <property type="entry name" value="Pept_C14A"/>
</dbReference>
<dbReference type="GO" id="GO:0006508">
    <property type="term" value="P:proteolysis"/>
    <property type="evidence" value="ECO:0007669"/>
    <property type="project" value="InterPro"/>
</dbReference>
<comment type="caution">
    <text evidence="5">The sequence shown here is derived from an EMBL/GenBank/DDBJ whole genome shotgun (WGS) entry which is preliminary data.</text>
</comment>
<dbReference type="PANTHER" id="PTHR22576:SF41">
    <property type="entry name" value="CASPASE 14, APOPTOSIS-RELATED CYSTEINE PEPTIDASE"/>
    <property type="match status" value="1"/>
</dbReference>
<dbReference type="InterPro" id="IPR011600">
    <property type="entry name" value="Pept_C14_caspase"/>
</dbReference>
<dbReference type="Proteomes" id="UP000828390">
    <property type="component" value="Unassembled WGS sequence"/>
</dbReference>
<reference evidence="5" key="1">
    <citation type="journal article" date="2019" name="bioRxiv">
        <title>The Genome of the Zebra Mussel, Dreissena polymorpha: A Resource for Invasive Species Research.</title>
        <authorList>
            <person name="McCartney M.A."/>
            <person name="Auch B."/>
            <person name="Kono T."/>
            <person name="Mallez S."/>
            <person name="Zhang Y."/>
            <person name="Obille A."/>
            <person name="Becker A."/>
            <person name="Abrahante J.E."/>
            <person name="Garbe J."/>
            <person name="Badalamenti J.P."/>
            <person name="Herman A."/>
            <person name="Mangelson H."/>
            <person name="Liachko I."/>
            <person name="Sullivan S."/>
            <person name="Sone E.D."/>
            <person name="Koren S."/>
            <person name="Silverstein K.A.T."/>
            <person name="Beckman K.B."/>
            <person name="Gohl D.M."/>
        </authorList>
    </citation>
    <scope>NUCLEOTIDE SEQUENCE</scope>
    <source>
        <strain evidence="5">Duluth1</strain>
        <tissue evidence="5">Whole animal</tissue>
    </source>
</reference>
<dbReference type="SMART" id="SM00115">
    <property type="entry name" value="CASc"/>
    <property type="match status" value="1"/>
</dbReference>
<feature type="domain" description="Caspase family p10" evidence="3">
    <location>
        <begin position="216"/>
        <end position="306"/>
    </location>
</feature>
<dbReference type="OrthoDB" id="6046974at2759"/>
<name>A0A9D4LTL0_DREPO</name>